<sequence length="215" mass="22816">MGLAVIDVAIGRPIEAGTRECWARRARCLVVLSFCIMLSCCGAARQAIEKEAGPAPDPITETATAPTEPTPAATTTPTPEATGTPAPAAEPVNLNGALAECRNAFPDQIAQAVARASCVIKATELVRPLLPFPDLLDRENALRKALAEQVQARTMSLLERNIQIQKLHSQLLEEERSRLSAATADGSKPQLAVTQWRQSNGDSCGRLGGDSGTCY</sequence>
<accession>A0A1G7LNP9</accession>
<dbReference type="EMBL" id="FMZW01000059">
    <property type="protein sequence ID" value="SDF51152.1"/>
    <property type="molecule type" value="Genomic_DNA"/>
</dbReference>
<dbReference type="Proteomes" id="UP000199245">
    <property type="component" value="Unassembled WGS sequence"/>
</dbReference>
<organism evidence="2 3">
    <name type="scientific">Bradyrhizobium brasilense</name>
    <dbReference type="NCBI Taxonomy" id="1419277"/>
    <lineage>
        <taxon>Bacteria</taxon>
        <taxon>Pseudomonadati</taxon>
        <taxon>Pseudomonadota</taxon>
        <taxon>Alphaproteobacteria</taxon>
        <taxon>Hyphomicrobiales</taxon>
        <taxon>Nitrobacteraceae</taxon>
        <taxon>Bradyrhizobium</taxon>
    </lineage>
</organism>
<evidence type="ECO:0000256" key="1">
    <source>
        <dbReference type="SAM" id="MobiDB-lite"/>
    </source>
</evidence>
<protein>
    <submittedName>
        <fullName evidence="2">Uncharacterized protein</fullName>
    </submittedName>
</protein>
<evidence type="ECO:0000313" key="2">
    <source>
        <dbReference type="EMBL" id="SDF51152.1"/>
    </source>
</evidence>
<gene>
    <name evidence="2" type="ORF">SAMN05216337_10595</name>
</gene>
<proteinExistence type="predicted"/>
<feature type="region of interest" description="Disordered" evidence="1">
    <location>
        <begin position="53"/>
        <end position="90"/>
    </location>
</feature>
<name>A0A1G7LNP9_9BRAD</name>
<reference evidence="2 3" key="1">
    <citation type="submission" date="2016-10" db="EMBL/GenBank/DDBJ databases">
        <authorList>
            <person name="de Groot N.N."/>
        </authorList>
    </citation>
    <scope>NUCLEOTIDE SEQUENCE [LARGE SCALE GENOMIC DNA]</scope>
    <source>
        <strain evidence="2 3">R5</strain>
    </source>
</reference>
<dbReference type="AlphaFoldDB" id="A0A1G7LNP9"/>
<feature type="compositionally biased region" description="Low complexity" evidence="1">
    <location>
        <begin position="58"/>
        <end position="90"/>
    </location>
</feature>
<evidence type="ECO:0000313" key="3">
    <source>
        <dbReference type="Proteomes" id="UP000199245"/>
    </source>
</evidence>